<evidence type="ECO:0000256" key="2">
    <source>
        <dbReference type="ARBA" id="ARBA00022695"/>
    </source>
</evidence>
<comment type="catalytic activity">
    <reaction evidence="7">
        <text>[glutamine synthetase]-L-tyrosine + ATP = [glutamine synthetase]-O(4)-(5'-adenylyl)-L-tyrosine + diphosphate</text>
        <dbReference type="Rhea" id="RHEA:18589"/>
        <dbReference type="Rhea" id="RHEA-COMP:10660"/>
        <dbReference type="Rhea" id="RHEA-COMP:10661"/>
        <dbReference type="ChEBI" id="CHEBI:30616"/>
        <dbReference type="ChEBI" id="CHEBI:33019"/>
        <dbReference type="ChEBI" id="CHEBI:46858"/>
        <dbReference type="ChEBI" id="CHEBI:83624"/>
        <dbReference type="EC" id="2.7.7.42"/>
    </reaction>
</comment>
<feature type="domain" description="PII-uridylyltransferase/Glutamine-synthetase adenylyltransferase" evidence="9">
    <location>
        <begin position="315"/>
        <end position="453"/>
    </location>
</feature>
<evidence type="ECO:0000313" key="11">
    <source>
        <dbReference type="Proteomes" id="UP000569732"/>
    </source>
</evidence>
<evidence type="ECO:0000256" key="6">
    <source>
        <dbReference type="ARBA" id="ARBA00023268"/>
    </source>
</evidence>
<feature type="domain" description="Glutamate-ammonia ligase adenylyltransferase repeated" evidence="8">
    <location>
        <begin position="46"/>
        <end position="294"/>
    </location>
</feature>
<dbReference type="Gene3D" id="1.20.120.1510">
    <property type="match status" value="1"/>
</dbReference>
<evidence type="ECO:0000259" key="8">
    <source>
        <dbReference type="Pfam" id="PF03710"/>
    </source>
</evidence>
<keyword evidence="1 7" id="KW-0808">Transferase</keyword>
<dbReference type="EMBL" id="JACCKB010000015">
    <property type="protein sequence ID" value="NYZ66602.1"/>
    <property type="molecule type" value="Genomic_DNA"/>
</dbReference>
<sequence>MDLAALSGLPSILQNAVQGYWERFKETATAHQLEQKFALFDQAIMEQLYQVWAVSDYVAQQNCCNPKLLFNLIESSRFASPISKKQLALSLAQRFEQISSEADLLRELRLFRHQEMVTIIWRDVTGQASLTETMYHLSALAGVCIDRAYRWLYQDLTQGLGVPTGKKDNKPQHMVVLGMGKLGAGELNLSSDIDLMFAYPTQGDTQGGRRSISNQEFFVRLGQRLIKALDTVTADGFVFRVDMRLRPYGQSGALALSFGAMEQYYEDQGRDWERYALIKARVVGGDPRQGRNLLERLKPFVYRRYLDFSAVDALRDMKQLIQRQVRRKGMEANIKLGPGGIREIEFIAQAFQLIHGGRDRALQQHALLKVLEVIEGEGYLPVQVVTELREAYQFLRRLEHFIQAQADQQSQTLPSSSIKQQRLALAMGYQHWDELNKQLTHHRQRVNYHFQQMVAEPHKPTSSQLSGQESWKTYWIGSVDQEEAHELFAIQGFQQPEEADRRLRALQNSQSMKQAQRTGKDRIDQFMPFMLSMVTEQESPDACLFNVLPFIESVLRRTAYLVLLIENPHALEQLLKLCVASPWIAETIAKYPMLLDELLDIGTLYSPPDKDELADELRQQLMRIPEEDIEQQMETLRYFKLAHVLQVAASEVAETLPLMKVSDYLTWIAEVVLDQVLHIAYQYLIAKHGLPEGHPGKKAAFTILGYGKVGGIELGYSSDLDLVFIYDAPPNSMTDGPKPIQSSMFYTRLGQRIIHILSTQTPSGQLYEVDMRLRPSGASGLLVSSLSAFEQYQLNQAWTWEHQALVRARLLAGSKRLAKDFAAIRAKVLGQPRELGKLRQEIVEMRQKMRDSLATKATQGGMADNAWEAEQSFDLKHDYGGIVDIEFVVQYGVLAWSHQHPELLTYTDNIRVLEKLEQTGLMTPEAAGLFREAYKAYRAAAHRLALQKHAGVVSGDTFHEYRRGVIAVWQQWLESTPLASE</sequence>
<dbReference type="GO" id="GO:0005524">
    <property type="term" value="F:ATP binding"/>
    <property type="evidence" value="ECO:0007669"/>
    <property type="project" value="UniProtKB-UniRule"/>
</dbReference>
<dbReference type="EC" id="2.7.7.89" evidence="7"/>
<dbReference type="InterPro" id="IPR013546">
    <property type="entry name" value="PII_UdlTrfase/GS_AdlTrfase"/>
</dbReference>
<keyword evidence="6 7" id="KW-0511">Multifunctional enzyme</keyword>
<comment type="caution">
    <text evidence="10">The sequence shown here is derived from an EMBL/GenBank/DDBJ whole genome shotgun (WGS) entry which is preliminary data.</text>
</comment>
<reference evidence="10 11" key="1">
    <citation type="submission" date="2020-07" db="EMBL/GenBank/DDBJ databases">
        <title>Endozoicomonas sp. nov., isolated from sediment.</title>
        <authorList>
            <person name="Gu T."/>
        </authorList>
    </citation>
    <scope>NUCLEOTIDE SEQUENCE [LARGE SCALE GENOMIC DNA]</scope>
    <source>
        <strain evidence="10 11">SM1973</strain>
    </source>
</reference>
<comment type="cofactor">
    <cofactor evidence="7">
        <name>Mg(2+)</name>
        <dbReference type="ChEBI" id="CHEBI:18420"/>
    </cofactor>
</comment>
<dbReference type="AlphaFoldDB" id="A0A853I4W1"/>
<dbReference type="Proteomes" id="UP000569732">
    <property type="component" value="Unassembled WGS sequence"/>
</dbReference>
<dbReference type="RefSeq" id="WP_180568631.1">
    <property type="nucleotide sequence ID" value="NZ_JACCKB010000015.1"/>
</dbReference>
<accession>A0A853I4W1</accession>
<keyword evidence="2 7" id="KW-0548">Nucleotidyltransferase</keyword>
<evidence type="ECO:0000256" key="3">
    <source>
        <dbReference type="ARBA" id="ARBA00022741"/>
    </source>
</evidence>
<dbReference type="PANTHER" id="PTHR30621:SF0">
    <property type="entry name" value="BIFUNCTIONAL GLUTAMINE SYNTHETASE ADENYLYLTRANSFERASE_ADENYLYL-REMOVING ENZYME"/>
    <property type="match status" value="1"/>
</dbReference>
<keyword evidence="5 7" id="KW-0460">Magnesium</keyword>
<keyword evidence="4 7" id="KW-0067">ATP-binding</keyword>
<dbReference type="GO" id="GO:0000820">
    <property type="term" value="P:regulation of glutamine family amino acid metabolic process"/>
    <property type="evidence" value="ECO:0007669"/>
    <property type="project" value="UniProtKB-UniRule"/>
</dbReference>
<feature type="domain" description="Glutamate-ammonia ligase adenylyltransferase repeated" evidence="8">
    <location>
        <begin position="571"/>
        <end position="822"/>
    </location>
</feature>
<evidence type="ECO:0000256" key="7">
    <source>
        <dbReference type="HAMAP-Rule" id="MF_00802"/>
    </source>
</evidence>
<dbReference type="Gene3D" id="1.10.4050.10">
    <property type="entry name" value="Glutamine synthase adenylyltransferase GlnE"/>
    <property type="match status" value="1"/>
</dbReference>
<dbReference type="InterPro" id="IPR023057">
    <property type="entry name" value="GlnE"/>
</dbReference>
<dbReference type="NCBIfam" id="NF008292">
    <property type="entry name" value="PRK11072.1"/>
    <property type="match status" value="1"/>
</dbReference>
<dbReference type="Gene3D" id="1.20.120.330">
    <property type="entry name" value="Nucleotidyltransferases domain 2"/>
    <property type="match status" value="2"/>
</dbReference>
<comment type="catalytic activity">
    <reaction evidence="7">
        <text>[glutamine synthetase]-O(4)-(5'-adenylyl)-L-tyrosine + phosphate = [glutamine synthetase]-L-tyrosine + ADP</text>
        <dbReference type="Rhea" id="RHEA:43716"/>
        <dbReference type="Rhea" id="RHEA-COMP:10660"/>
        <dbReference type="Rhea" id="RHEA-COMP:10661"/>
        <dbReference type="ChEBI" id="CHEBI:43474"/>
        <dbReference type="ChEBI" id="CHEBI:46858"/>
        <dbReference type="ChEBI" id="CHEBI:83624"/>
        <dbReference type="ChEBI" id="CHEBI:456216"/>
        <dbReference type="EC" id="2.7.7.89"/>
    </reaction>
</comment>
<name>A0A853I4W1_9GAMM</name>
<dbReference type="Pfam" id="PF08335">
    <property type="entry name" value="GlnD_UR_UTase"/>
    <property type="match status" value="2"/>
</dbReference>
<dbReference type="SUPFAM" id="SSF81593">
    <property type="entry name" value="Nucleotidyltransferase substrate binding subunit/domain"/>
    <property type="match status" value="2"/>
</dbReference>
<dbReference type="InterPro" id="IPR005190">
    <property type="entry name" value="GlnE_rpt_dom"/>
</dbReference>
<dbReference type="GO" id="GO:0016874">
    <property type="term" value="F:ligase activity"/>
    <property type="evidence" value="ECO:0007669"/>
    <property type="project" value="UniProtKB-KW"/>
</dbReference>
<feature type="region of interest" description="Adenylyl transferase" evidence="7">
    <location>
        <begin position="466"/>
        <end position="981"/>
    </location>
</feature>
<dbReference type="FunFam" id="1.20.120.330:FF:000005">
    <property type="entry name" value="Bifunctional glutamine synthetase adenylyltransferase/adenylyl-removing enzyme"/>
    <property type="match status" value="1"/>
</dbReference>
<dbReference type="PANTHER" id="PTHR30621">
    <property type="entry name" value="GLUTAMINE SYNTHETASE ADENYLYLTRANSFERASE"/>
    <property type="match status" value="1"/>
</dbReference>
<dbReference type="HAMAP" id="MF_00802">
    <property type="entry name" value="GlnE"/>
    <property type="match status" value="1"/>
</dbReference>
<dbReference type="SUPFAM" id="SSF81301">
    <property type="entry name" value="Nucleotidyltransferase"/>
    <property type="match status" value="2"/>
</dbReference>
<organism evidence="10 11">
    <name type="scientific">Spartinivicinus marinus</name>
    <dbReference type="NCBI Taxonomy" id="2994442"/>
    <lineage>
        <taxon>Bacteria</taxon>
        <taxon>Pseudomonadati</taxon>
        <taxon>Pseudomonadota</taxon>
        <taxon>Gammaproteobacteria</taxon>
        <taxon>Oceanospirillales</taxon>
        <taxon>Zooshikellaceae</taxon>
        <taxon>Spartinivicinus</taxon>
    </lineage>
</organism>
<comment type="function">
    <text evidence="7">Involved in the regulation of glutamine synthetase GlnA, a key enzyme in the process to assimilate ammonia. When cellular nitrogen levels are high, the C-terminal adenylyl transferase (AT) inactivates GlnA by covalent transfer of an adenylyl group from ATP to specific tyrosine residue of GlnA, thus reducing its activity. Conversely, when nitrogen levels are low, the N-terminal adenylyl removase (AR) activates GlnA by removing the adenylyl group by phosphorolysis, increasing its activity. The regulatory region of GlnE binds the signal transduction protein PII (GlnB) which indicates the nitrogen status of the cell.</text>
</comment>
<evidence type="ECO:0000259" key="9">
    <source>
        <dbReference type="Pfam" id="PF08335"/>
    </source>
</evidence>
<dbReference type="GO" id="GO:0000287">
    <property type="term" value="F:magnesium ion binding"/>
    <property type="evidence" value="ECO:0007669"/>
    <property type="project" value="UniProtKB-UniRule"/>
</dbReference>
<keyword evidence="10" id="KW-0436">Ligase</keyword>
<gene>
    <name evidence="7 10" type="primary">glnE</name>
    <name evidence="10" type="ORF">H0A36_11335</name>
</gene>
<protein>
    <recommendedName>
        <fullName evidence="7">Bifunctional glutamine synthetase adenylyltransferase/adenylyl-removing enzyme</fullName>
    </recommendedName>
    <alternativeName>
        <fullName evidence="7">ATP:glutamine synthetase adenylyltransferase</fullName>
    </alternativeName>
    <alternativeName>
        <fullName evidence="7">ATase</fullName>
    </alternativeName>
    <domain>
        <recommendedName>
            <fullName evidence="7">Glutamine synthetase adenylyl-L-tyrosine phosphorylase</fullName>
            <ecNumber evidence="7">2.7.7.89</ecNumber>
        </recommendedName>
        <alternativeName>
            <fullName evidence="7">Adenylyl removase</fullName>
            <shortName evidence="7">AR</shortName>
            <shortName evidence="7">AT-N</shortName>
        </alternativeName>
    </domain>
    <domain>
        <recommendedName>
            <fullName evidence="7">Glutamine synthetase adenylyl transferase</fullName>
            <ecNumber evidence="7">2.7.7.42</ecNumber>
        </recommendedName>
        <alternativeName>
            <fullName evidence="7">Adenylyl transferase</fullName>
            <shortName evidence="7">AT</shortName>
            <shortName evidence="7">AT-C</shortName>
        </alternativeName>
    </domain>
</protein>
<feature type="region of interest" description="Adenylyl removase" evidence="7">
    <location>
        <begin position="1"/>
        <end position="458"/>
    </location>
</feature>
<dbReference type="GO" id="GO:0047388">
    <property type="term" value="F:[glutamine synthetase]-adenylyl-L-tyrosine phosphorylase activity"/>
    <property type="evidence" value="ECO:0007669"/>
    <property type="project" value="UniProtKB-EC"/>
</dbReference>
<evidence type="ECO:0000256" key="1">
    <source>
        <dbReference type="ARBA" id="ARBA00022679"/>
    </source>
</evidence>
<dbReference type="EC" id="2.7.7.42" evidence="7"/>
<comment type="similarity">
    <text evidence="7">Belongs to the GlnE family.</text>
</comment>
<keyword evidence="3 7" id="KW-0547">Nucleotide-binding</keyword>
<dbReference type="GO" id="GO:0005829">
    <property type="term" value="C:cytosol"/>
    <property type="evidence" value="ECO:0007669"/>
    <property type="project" value="TreeGrafter"/>
</dbReference>
<dbReference type="GO" id="GO:0008882">
    <property type="term" value="F:[glutamate-ammonia-ligase] adenylyltransferase activity"/>
    <property type="evidence" value="ECO:0007669"/>
    <property type="project" value="UniProtKB-UniRule"/>
</dbReference>
<dbReference type="FunFam" id="3.30.460.10:FF:000009">
    <property type="entry name" value="Bifunctional glutamine synthetase adenylyltransferase/adenylyl-removing enzyme"/>
    <property type="match status" value="2"/>
</dbReference>
<evidence type="ECO:0000256" key="5">
    <source>
        <dbReference type="ARBA" id="ARBA00022842"/>
    </source>
</evidence>
<proteinExistence type="inferred from homology"/>
<feature type="domain" description="PII-uridylyltransferase/Glutamine-synthetase adenylyltransferase" evidence="9">
    <location>
        <begin position="869"/>
        <end position="947"/>
    </location>
</feature>
<dbReference type="Pfam" id="PF03710">
    <property type="entry name" value="GlnE"/>
    <property type="match status" value="2"/>
</dbReference>
<evidence type="ECO:0000256" key="4">
    <source>
        <dbReference type="ARBA" id="ARBA00022840"/>
    </source>
</evidence>
<dbReference type="InterPro" id="IPR043519">
    <property type="entry name" value="NT_sf"/>
</dbReference>
<evidence type="ECO:0000313" key="10">
    <source>
        <dbReference type="EMBL" id="NYZ66602.1"/>
    </source>
</evidence>
<dbReference type="CDD" id="cd05401">
    <property type="entry name" value="NT_GlnE_GlnD_like"/>
    <property type="match status" value="2"/>
</dbReference>
<keyword evidence="11" id="KW-1185">Reference proteome</keyword>
<dbReference type="Gene3D" id="3.30.460.10">
    <property type="entry name" value="Beta Polymerase, domain 2"/>
    <property type="match status" value="2"/>
</dbReference>